<dbReference type="SMART" id="SM00448">
    <property type="entry name" value="REC"/>
    <property type="match status" value="1"/>
</dbReference>
<dbReference type="PROSITE" id="PS50110">
    <property type="entry name" value="RESPONSE_REGULATORY"/>
    <property type="match status" value="1"/>
</dbReference>
<comment type="subcellular location">
    <subcellularLocation>
        <location evidence="1 9">Cytoplasm</location>
    </subcellularLocation>
</comment>
<proteinExistence type="predicted"/>
<protein>
    <recommendedName>
        <fullName evidence="9">Transcriptional regulatory protein</fullName>
    </recommendedName>
</protein>
<evidence type="ECO:0000256" key="3">
    <source>
        <dbReference type="ARBA" id="ARBA00022553"/>
    </source>
</evidence>
<evidence type="ECO:0000256" key="7">
    <source>
        <dbReference type="ARBA" id="ARBA00023159"/>
    </source>
</evidence>
<dbReference type="EMBL" id="JBHMBL010000002">
    <property type="protein sequence ID" value="MFB9642572.1"/>
    <property type="molecule type" value="Genomic_DNA"/>
</dbReference>
<keyword evidence="5 9" id="KW-0805">Transcription regulation</keyword>
<accession>A0ABV5SQX4</accession>
<dbReference type="InterPro" id="IPR005471">
    <property type="entry name" value="Tscrpt_reg_IclR_N"/>
</dbReference>
<dbReference type="InterPro" id="IPR024187">
    <property type="entry name" value="Sig_transdc_resp-reg_cit/mal"/>
</dbReference>
<keyword evidence="13" id="KW-1185">Reference proteome</keyword>
<dbReference type="SUPFAM" id="SSF52172">
    <property type="entry name" value="CheY-like"/>
    <property type="match status" value="1"/>
</dbReference>
<feature type="domain" description="Response regulatory" evidence="11">
    <location>
        <begin position="15"/>
        <end position="131"/>
    </location>
</feature>
<dbReference type="PIRSF" id="PIRSF006171">
    <property type="entry name" value="RR_citrat_malat"/>
    <property type="match status" value="1"/>
</dbReference>
<evidence type="ECO:0000256" key="2">
    <source>
        <dbReference type="ARBA" id="ARBA00022490"/>
    </source>
</evidence>
<dbReference type="Proteomes" id="UP001589667">
    <property type="component" value="Unassembled WGS sequence"/>
</dbReference>
<keyword evidence="6 9" id="KW-0238">DNA-binding</keyword>
<keyword evidence="7 9" id="KW-0010">Activator</keyword>
<keyword evidence="2 9" id="KW-0963">Cytoplasm</keyword>
<dbReference type="SUPFAM" id="SSF46785">
    <property type="entry name" value="Winged helix' DNA-binding domain"/>
    <property type="match status" value="1"/>
</dbReference>
<gene>
    <name evidence="12" type="ORF">ACFFQV_09770</name>
</gene>
<evidence type="ECO:0000313" key="13">
    <source>
        <dbReference type="Proteomes" id="UP001589667"/>
    </source>
</evidence>
<evidence type="ECO:0000256" key="8">
    <source>
        <dbReference type="ARBA" id="ARBA00023163"/>
    </source>
</evidence>
<comment type="caution">
    <text evidence="12">The sequence shown here is derived from an EMBL/GenBank/DDBJ whole genome shotgun (WGS) entry which is preliminary data.</text>
</comment>
<sequence length="235" mass="24610">MTPVAPAAPTGDALRVVVVDDDLAVARVNRAFVAAHPGFTVVAEAHTGADALTAIARLRPDLVLLDIYLPDLGGLDVLRRLRAAGDEVEVIAVTAARDLDTVRTARLLGVRHYLVKPFSGASLGDRLDEVRRGIAADRAAPAALDQRAVDEALGSAPVRRGALPKGLSAVSLERVASGLAARTGDASAAEIAEALGMSRVSARRYLEHLVATGAAEVAPRYGSAGRPEHRYRVPR</sequence>
<keyword evidence="8 9" id="KW-0804">Transcription</keyword>
<dbReference type="Pfam" id="PF00072">
    <property type="entry name" value="Response_reg"/>
    <property type="match status" value="1"/>
</dbReference>
<dbReference type="InterPro" id="IPR001789">
    <property type="entry name" value="Sig_transdc_resp-reg_receiver"/>
</dbReference>
<dbReference type="InterPro" id="IPR011006">
    <property type="entry name" value="CheY-like_superfamily"/>
</dbReference>
<dbReference type="InterPro" id="IPR051271">
    <property type="entry name" value="2C-system_Tx_regulators"/>
</dbReference>
<dbReference type="RefSeq" id="WP_157422710.1">
    <property type="nucleotide sequence ID" value="NZ_BAAANI010000002.1"/>
</dbReference>
<evidence type="ECO:0000256" key="9">
    <source>
        <dbReference type="PIRNR" id="PIRNR006171"/>
    </source>
</evidence>
<evidence type="ECO:0000256" key="5">
    <source>
        <dbReference type="ARBA" id="ARBA00023015"/>
    </source>
</evidence>
<dbReference type="PANTHER" id="PTHR45526">
    <property type="entry name" value="TRANSCRIPTIONAL REGULATORY PROTEIN DPIA"/>
    <property type="match status" value="1"/>
</dbReference>
<reference evidence="12 13" key="1">
    <citation type="submission" date="2024-09" db="EMBL/GenBank/DDBJ databases">
        <authorList>
            <person name="Sun Q."/>
            <person name="Mori K."/>
        </authorList>
    </citation>
    <scope>NUCLEOTIDE SEQUENCE [LARGE SCALE GENOMIC DNA]</scope>
    <source>
        <strain evidence="12 13">JCM 14321</strain>
    </source>
</reference>
<keyword evidence="3 10" id="KW-0597">Phosphoprotein</keyword>
<dbReference type="PANTHER" id="PTHR45526:SF1">
    <property type="entry name" value="TRANSCRIPTIONAL REGULATORY PROTEIN DCUR-RELATED"/>
    <property type="match status" value="1"/>
</dbReference>
<dbReference type="Pfam" id="PF09339">
    <property type="entry name" value="HTH_IclR"/>
    <property type="match status" value="1"/>
</dbReference>
<name>A0ABV5SQX4_9MICO</name>
<keyword evidence="4 9" id="KW-0902">Two-component regulatory system</keyword>
<dbReference type="InterPro" id="IPR036390">
    <property type="entry name" value="WH_DNA-bd_sf"/>
</dbReference>
<feature type="modified residue" description="4-aspartylphosphate" evidence="10">
    <location>
        <position position="66"/>
    </location>
</feature>
<organism evidence="12 13">
    <name type="scientific">Agromyces lapidis</name>
    <dbReference type="NCBI Taxonomy" id="279574"/>
    <lineage>
        <taxon>Bacteria</taxon>
        <taxon>Bacillati</taxon>
        <taxon>Actinomycetota</taxon>
        <taxon>Actinomycetes</taxon>
        <taxon>Micrococcales</taxon>
        <taxon>Microbacteriaceae</taxon>
        <taxon>Agromyces</taxon>
    </lineage>
</organism>
<evidence type="ECO:0000256" key="10">
    <source>
        <dbReference type="PROSITE-ProRule" id="PRU00169"/>
    </source>
</evidence>
<evidence type="ECO:0000256" key="6">
    <source>
        <dbReference type="ARBA" id="ARBA00023125"/>
    </source>
</evidence>
<dbReference type="Gene3D" id="3.40.50.2300">
    <property type="match status" value="1"/>
</dbReference>
<evidence type="ECO:0000256" key="4">
    <source>
        <dbReference type="ARBA" id="ARBA00023012"/>
    </source>
</evidence>
<evidence type="ECO:0000256" key="1">
    <source>
        <dbReference type="ARBA" id="ARBA00004496"/>
    </source>
</evidence>
<evidence type="ECO:0000259" key="11">
    <source>
        <dbReference type="PROSITE" id="PS50110"/>
    </source>
</evidence>
<evidence type="ECO:0000313" key="12">
    <source>
        <dbReference type="EMBL" id="MFB9642572.1"/>
    </source>
</evidence>